<organism evidence="1 2">
    <name type="scientific">Hexamita inflata</name>
    <dbReference type="NCBI Taxonomy" id="28002"/>
    <lineage>
        <taxon>Eukaryota</taxon>
        <taxon>Metamonada</taxon>
        <taxon>Diplomonadida</taxon>
        <taxon>Hexamitidae</taxon>
        <taxon>Hexamitinae</taxon>
        <taxon>Hexamita</taxon>
    </lineage>
</organism>
<evidence type="ECO:0000313" key="2">
    <source>
        <dbReference type="Proteomes" id="UP001642409"/>
    </source>
</evidence>
<keyword evidence="2" id="KW-1185">Reference proteome</keyword>
<sequence length="220" mass="25657">MAPFNLSGILKFSLNSSTKFIINSALAVSPSELELKKNTVLASKSPVLQPANVPVGVECTSWDYWNAHPRSVKILQRYQNTFWYLTSNRNHRDIEVPIAINRKCHIIPAIRFDICMFKGLNSTSQDIGRFELNCKINQRYLFNFIIVIFIQLESNKLIPIQSNYYKYCPIDYGRTMFMKFKVTVMRSPLYYEQFSFINTTSQKEKVYYLLLSCEELVQSL</sequence>
<gene>
    <name evidence="1" type="ORF">HINF_LOCUS50662</name>
</gene>
<dbReference type="Proteomes" id="UP001642409">
    <property type="component" value="Unassembled WGS sequence"/>
</dbReference>
<protein>
    <submittedName>
        <fullName evidence="1">Hypothetical_protein</fullName>
    </submittedName>
</protein>
<evidence type="ECO:0000313" key="1">
    <source>
        <dbReference type="EMBL" id="CAL6063097.1"/>
    </source>
</evidence>
<name>A0ABP1KJ60_9EUKA</name>
<comment type="caution">
    <text evidence="1">The sequence shown here is derived from an EMBL/GenBank/DDBJ whole genome shotgun (WGS) entry which is preliminary data.</text>
</comment>
<accession>A0ABP1KJ60</accession>
<proteinExistence type="predicted"/>
<reference evidence="1 2" key="1">
    <citation type="submission" date="2024-07" db="EMBL/GenBank/DDBJ databases">
        <authorList>
            <person name="Akdeniz Z."/>
        </authorList>
    </citation>
    <scope>NUCLEOTIDE SEQUENCE [LARGE SCALE GENOMIC DNA]</scope>
</reference>
<dbReference type="EMBL" id="CAXDID020000244">
    <property type="protein sequence ID" value="CAL6063097.1"/>
    <property type="molecule type" value="Genomic_DNA"/>
</dbReference>